<protein>
    <submittedName>
        <fullName evidence="1">Uncharacterized protein</fullName>
    </submittedName>
</protein>
<reference evidence="1" key="1">
    <citation type="submission" date="2024-03" db="EMBL/GenBank/DDBJ databases">
        <title>Archaeal virus exists in stable equilibrium with its dominant human gut methanogen host.</title>
        <authorList>
            <person name="Baquero D.P."/>
            <person name="Medvedeva S."/>
            <person name="Martin-Gallausiaux C."/>
            <person name="Pende N."/>
            <person name="Sartori-Rupp A."/>
            <person name="Tachon S."/>
            <person name="Pedron T."/>
            <person name="Debarbieux L."/>
            <person name="Borrel G."/>
            <person name="Gribaldo S."/>
            <person name="Krupovic M."/>
        </authorList>
    </citation>
    <scope>NUCLEOTIDE SEQUENCE</scope>
</reference>
<accession>A0AAU8B8Q5</accession>
<organism evidence="1">
    <name type="scientific">Methanobrevibacter smithii tailed virus 1</name>
    <dbReference type="NCBI Taxonomy" id="3148917"/>
    <lineage>
        <taxon>Viruses</taxon>
        <taxon>Duplodnaviria</taxon>
        <taxon>Heunggongvirae</taxon>
        <taxon>Uroviricota</taxon>
        <taxon>Caudoviricetes</taxon>
        <taxon>Methanobavirales</taxon>
        <taxon>Usuviridae</taxon>
        <taxon>Manusuvirus</taxon>
        <taxon>Manusuvirus methanobrevibacteri</taxon>
    </lineage>
</organism>
<name>A0AAU8B8Q5_9CAUD</name>
<proteinExistence type="predicted"/>
<dbReference type="EMBL" id="PP537965">
    <property type="protein sequence ID" value="XCD08694.1"/>
    <property type="molecule type" value="Genomic_DNA"/>
</dbReference>
<sequence length="167" mass="19204">MIILIQLLYLKFKKKLLYKNVIFMLTKEMIIGGIKNTKIIELPMYDNEVAIREISDLEYNQFTSAYRDVGNFDMISTIKAKQTSLAEDTTKFKTSLAAMEKKKYDAKMNLALKVLDNADNPDKFTKKDLEQLKAGTLDLIVNEALIFSGLDNLKSMDNNIAEFREEE</sequence>
<evidence type="ECO:0000313" key="1">
    <source>
        <dbReference type="EMBL" id="XCD08694.1"/>
    </source>
</evidence>